<feature type="region of interest" description="Disordered" evidence="4">
    <location>
        <begin position="428"/>
        <end position="464"/>
    </location>
</feature>
<evidence type="ECO:0000313" key="8">
    <source>
        <dbReference type="Proteomes" id="UP001597197"/>
    </source>
</evidence>
<evidence type="ECO:0000256" key="2">
    <source>
        <dbReference type="ARBA" id="ARBA00022525"/>
    </source>
</evidence>
<organism evidence="7 8">
    <name type="scientific">Hymenobacter bucti</name>
    <dbReference type="NCBI Taxonomy" id="1844114"/>
    <lineage>
        <taxon>Bacteria</taxon>
        <taxon>Pseudomonadati</taxon>
        <taxon>Bacteroidota</taxon>
        <taxon>Cytophagia</taxon>
        <taxon>Cytophagales</taxon>
        <taxon>Hymenobacteraceae</taxon>
        <taxon>Hymenobacter</taxon>
    </lineage>
</organism>
<dbReference type="PANTHER" id="PTHR40088:SF2">
    <property type="entry name" value="SECRETED SUGAR HYDROLASE"/>
    <property type="match status" value="1"/>
</dbReference>
<feature type="chain" id="PRO_5047423164" evidence="5">
    <location>
        <begin position="19"/>
        <end position="464"/>
    </location>
</feature>
<keyword evidence="2" id="KW-0964">Secreted</keyword>
<dbReference type="Pfam" id="PF13229">
    <property type="entry name" value="Beta_helix"/>
    <property type="match status" value="1"/>
</dbReference>
<evidence type="ECO:0000256" key="3">
    <source>
        <dbReference type="ARBA" id="ARBA00022729"/>
    </source>
</evidence>
<keyword evidence="3 5" id="KW-0732">Signal</keyword>
<reference evidence="8" key="1">
    <citation type="journal article" date="2019" name="Int. J. Syst. Evol. Microbiol.">
        <title>The Global Catalogue of Microorganisms (GCM) 10K type strain sequencing project: providing services to taxonomists for standard genome sequencing and annotation.</title>
        <authorList>
            <consortium name="The Broad Institute Genomics Platform"/>
            <consortium name="The Broad Institute Genome Sequencing Center for Infectious Disease"/>
            <person name="Wu L."/>
            <person name="Ma J."/>
        </authorList>
    </citation>
    <scope>NUCLEOTIDE SEQUENCE [LARGE SCALE GENOMIC DNA]</scope>
    <source>
        <strain evidence="8">CGMCC 1.15795</strain>
    </source>
</reference>
<sequence length="464" mass="50547">MKHLFFLFLFFLLRPAAAATWYVAGTGSDNNDGKSQKTAFRSLQKAANVVNPGDVVLIGNGTYTNDNIGDGGAVVSVERSGQPDAWITWKAAPGQRPEIRPVGWTGIQIRASYQVFEGLTIRGNNDAIKLEDALADSKNPKANPYFNTNGICFDGRKASPEAKPHHAIIRRCVVAKCAGGGITGLEIDYLTIEDCQVYDNAWFMRYGGSGITLLNNWAFDDAPGYHIVIQRNQVWNNKTMVPWDRIGKLSDGNGILLDVTDQPTASPGATNPNGDAVVKPEAATNPNGDAPVNAIPKPEAPQFKRPEWKGRALIANNVSAHNGGSGIHTFRTKHVDIINNTTYWNGQVVGYEELFANRSEDVIILNNIIVPKASGKVTSNNRNINVRWDYNLYPDAQQVMTGPHDLVADPKFINAQIDLSKADFRLVPGSAARDSGGNELPQPTDLTGRKRPQGAGRDRGAYEQ</sequence>
<dbReference type="InterPro" id="IPR059226">
    <property type="entry name" value="Choice_anch_Q_dom"/>
</dbReference>
<evidence type="ECO:0000259" key="6">
    <source>
        <dbReference type="Pfam" id="PF13229"/>
    </source>
</evidence>
<dbReference type="InterPro" id="IPR052052">
    <property type="entry name" value="Polysaccharide_Lyase_9"/>
</dbReference>
<evidence type="ECO:0000256" key="1">
    <source>
        <dbReference type="ARBA" id="ARBA00004613"/>
    </source>
</evidence>
<protein>
    <submittedName>
        <fullName evidence="7">Right-handed parallel beta-helix repeat-containing protein</fullName>
    </submittedName>
</protein>
<feature type="region of interest" description="Disordered" evidence="4">
    <location>
        <begin position="279"/>
        <end position="301"/>
    </location>
</feature>
<feature type="domain" description="Right handed beta helix" evidence="6">
    <location>
        <begin position="105"/>
        <end position="238"/>
    </location>
</feature>
<dbReference type="InterPro" id="IPR039448">
    <property type="entry name" value="Beta_helix"/>
</dbReference>
<dbReference type="InterPro" id="IPR006626">
    <property type="entry name" value="PbH1"/>
</dbReference>
<dbReference type="PANTHER" id="PTHR40088">
    <property type="entry name" value="PECTATE LYASE (EUROFUNG)"/>
    <property type="match status" value="1"/>
</dbReference>
<gene>
    <name evidence="7" type="ORF">ACFSDX_24470</name>
</gene>
<name>A0ABW4R173_9BACT</name>
<evidence type="ECO:0000256" key="5">
    <source>
        <dbReference type="SAM" id="SignalP"/>
    </source>
</evidence>
<dbReference type="InterPro" id="IPR012334">
    <property type="entry name" value="Pectin_lyas_fold"/>
</dbReference>
<dbReference type="NCBIfam" id="NF041518">
    <property type="entry name" value="choice_anch_Q"/>
    <property type="match status" value="1"/>
</dbReference>
<dbReference type="InterPro" id="IPR011050">
    <property type="entry name" value="Pectin_lyase_fold/virulence"/>
</dbReference>
<dbReference type="RefSeq" id="WP_382318485.1">
    <property type="nucleotide sequence ID" value="NZ_JBHUFD010000019.1"/>
</dbReference>
<feature type="signal peptide" evidence="5">
    <location>
        <begin position="1"/>
        <end position="18"/>
    </location>
</feature>
<evidence type="ECO:0000313" key="7">
    <source>
        <dbReference type="EMBL" id="MFD1875609.1"/>
    </source>
</evidence>
<dbReference type="SUPFAM" id="SSF51126">
    <property type="entry name" value="Pectin lyase-like"/>
    <property type="match status" value="1"/>
</dbReference>
<proteinExistence type="predicted"/>
<dbReference type="Proteomes" id="UP001597197">
    <property type="component" value="Unassembled WGS sequence"/>
</dbReference>
<evidence type="ECO:0000256" key="4">
    <source>
        <dbReference type="SAM" id="MobiDB-lite"/>
    </source>
</evidence>
<keyword evidence="8" id="KW-1185">Reference proteome</keyword>
<comment type="caution">
    <text evidence="7">The sequence shown here is derived from an EMBL/GenBank/DDBJ whole genome shotgun (WGS) entry which is preliminary data.</text>
</comment>
<dbReference type="SMART" id="SM00710">
    <property type="entry name" value="PbH1"/>
    <property type="match status" value="4"/>
</dbReference>
<comment type="subcellular location">
    <subcellularLocation>
        <location evidence="1">Secreted</location>
    </subcellularLocation>
</comment>
<dbReference type="EMBL" id="JBHUFD010000019">
    <property type="protein sequence ID" value="MFD1875609.1"/>
    <property type="molecule type" value="Genomic_DNA"/>
</dbReference>
<dbReference type="Gene3D" id="2.160.20.10">
    <property type="entry name" value="Single-stranded right-handed beta-helix, Pectin lyase-like"/>
    <property type="match status" value="1"/>
</dbReference>
<accession>A0ABW4R173</accession>